<evidence type="ECO:0000313" key="2">
    <source>
        <dbReference type="EMBL" id="TFY78397.1"/>
    </source>
</evidence>
<comment type="caution">
    <text evidence="2">The sequence shown here is derived from an EMBL/GenBank/DDBJ whole genome shotgun (WGS) entry which is preliminary data.</text>
</comment>
<feature type="region of interest" description="Disordered" evidence="1">
    <location>
        <begin position="43"/>
        <end position="141"/>
    </location>
</feature>
<accession>A0A4Y9ZWF6</accession>
<dbReference type="OrthoDB" id="29853at2759"/>
<dbReference type="AlphaFoldDB" id="A0A4Y9ZWF6"/>
<keyword evidence="3" id="KW-1185">Reference proteome</keyword>
<gene>
    <name evidence="2" type="ORF">EWM64_g5616</name>
</gene>
<reference evidence="2 3" key="1">
    <citation type="submission" date="2019-02" db="EMBL/GenBank/DDBJ databases">
        <title>Genome sequencing of the rare red list fungi Hericium alpestre (H. flagellum).</title>
        <authorList>
            <person name="Buettner E."/>
            <person name="Kellner H."/>
        </authorList>
    </citation>
    <scope>NUCLEOTIDE SEQUENCE [LARGE SCALE GENOMIC DNA]</scope>
    <source>
        <strain evidence="2 3">DSM 108284</strain>
    </source>
</reference>
<sequence length="141" mass="15110">MENQDGCVTERVIKKLVVDMPSAELVDAYLMEIAKGYSLKYTPAAKQNGDNDGDGGDGQGDGGEKQAALEKPIPEGAVAVAPGAQSEDKSALKLPDLPPLEEDDSKREDQKRAESKSPARSPPPEDDFEALAKRFAALKKR</sequence>
<name>A0A4Y9ZWF6_9AGAM</name>
<dbReference type="EMBL" id="SFCI01000689">
    <property type="protein sequence ID" value="TFY78397.1"/>
    <property type="molecule type" value="Genomic_DNA"/>
</dbReference>
<dbReference type="InterPro" id="IPR042277">
    <property type="entry name" value="IST1-like"/>
</dbReference>
<evidence type="ECO:0000256" key="1">
    <source>
        <dbReference type="SAM" id="MobiDB-lite"/>
    </source>
</evidence>
<feature type="compositionally biased region" description="Basic and acidic residues" evidence="1">
    <location>
        <begin position="104"/>
        <end position="117"/>
    </location>
</feature>
<organism evidence="2 3">
    <name type="scientific">Hericium alpestre</name>
    <dbReference type="NCBI Taxonomy" id="135208"/>
    <lineage>
        <taxon>Eukaryota</taxon>
        <taxon>Fungi</taxon>
        <taxon>Dikarya</taxon>
        <taxon>Basidiomycota</taxon>
        <taxon>Agaricomycotina</taxon>
        <taxon>Agaricomycetes</taxon>
        <taxon>Russulales</taxon>
        <taxon>Hericiaceae</taxon>
        <taxon>Hericium</taxon>
    </lineage>
</organism>
<dbReference type="STRING" id="135208.A0A4Y9ZWF6"/>
<protein>
    <submittedName>
        <fullName evidence="2">Uncharacterized protein</fullName>
    </submittedName>
</protein>
<dbReference type="Gene3D" id="1.20.1260.60">
    <property type="entry name" value="Vacuolar protein sorting-associated protein Ist1"/>
    <property type="match status" value="1"/>
</dbReference>
<dbReference type="Proteomes" id="UP000298061">
    <property type="component" value="Unassembled WGS sequence"/>
</dbReference>
<evidence type="ECO:0000313" key="3">
    <source>
        <dbReference type="Proteomes" id="UP000298061"/>
    </source>
</evidence>
<proteinExistence type="predicted"/>